<name>A0A1W1XNN1_9NEIS</name>
<dbReference type="STRING" id="1121001.SAMN02745857_02218"/>
<dbReference type="RefSeq" id="WP_084090865.1">
    <property type="nucleotide sequence ID" value="NZ_FWXD01000011.1"/>
</dbReference>
<accession>A0A1W1XNN1</accession>
<dbReference type="Proteomes" id="UP000192761">
    <property type="component" value="Unassembled WGS sequence"/>
</dbReference>
<reference evidence="1 2" key="1">
    <citation type="submission" date="2017-04" db="EMBL/GenBank/DDBJ databases">
        <authorList>
            <person name="Afonso C.L."/>
            <person name="Miller P.J."/>
            <person name="Scott M.A."/>
            <person name="Spackman E."/>
            <person name="Goraichik I."/>
            <person name="Dimitrov K.M."/>
            <person name="Suarez D.L."/>
            <person name="Swayne D.E."/>
        </authorList>
    </citation>
    <scope>NUCLEOTIDE SEQUENCE [LARGE SCALE GENOMIC DNA]</scope>
    <source>
        <strain evidence="1 2">DSM 23236</strain>
    </source>
</reference>
<dbReference type="EMBL" id="FWXD01000011">
    <property type="protein sequence ID" value="SMC25573.1"/>
    <property type="molecule type" value="Genomic_DNA"/>
</dbReference>
<evidence type="ECO:0000313" key="2">
    <source>
        <dbReference type="Proteomes" id="UP000192761"/>
    </source>
</evidence>
<organism evidence="1 2">
    <name type="scientific">Andreprevotia lacus DSM 23236</name>
    <dbReference type="NCBI Taxonomy" id="1121001"/>
    <lineage>
        <taxon>Bacteria</taxon>
        <taxon>Pseudomonadati</taxon>
        <taxon>Pseudomonadota</taxon>
        <taxon>Betaproteobacteria</taxon>
        <taxon>Neisseriales</taxon>
        <taxon>Chitinibacteraceae</taxon>
        <taxon>Andreprevotia</taxon>
    </lineage>
</organism>
<protein>
    <submittedName>
        <fullName evidence="1">Uncharacterized protein</fullName>
    </submittedName>
</protein>
<keyword evidence="2" id="KW-1185">Reference proteome</keyword>
<proteinExistence type="predicted"/>
<gene>
    <name evidence="1" type="ORF">SAMN02745857_02218</name>
</gene>
<dbReference type="AlphaFoldDB" id="A0A1W1XNN1"/>
<evidence type="ECO:0000313" key="1">
    <source>
        <dbReference type="EMBL" id="SMC25573.1"/>
    </source>
</evidence>
<sequence length="180" mass="20857">MKNLLASEPYFMECFSDIAVKLRRDTGREVKIIDLDDFIALMHQDREQVVISVPNYPWMARWDDSMLEELCSAPPLFEFPYFGTDGNEPIGYFAVPETVSSERLERLCWYQNTLFFVCAPAEEFFAGLPLLVHNIIATADVWRDEVLAALATMEGYRWIVMQEGDQGDTYYWLIESQSPD</sequence>